<feature type="region of interest" description="Disordered" evidence="2">
    <location>
        <begin position="587"/>
        <end position="620"/>
    </location>
</feature>
<proteinExistence type="predicted"/>
<dbReference type="PANTHER" id="PTHR21683">
    <property type="entry name" value="COILED-COIL DOMAIN-CONTAINING PROTEIN 42 LIKE-2-LIKE-RELATED"/>
    <property type="match status" value="1"/>
</dbReference>
<evidence type="ECO:0000256" key="2">
    <source>
        <dbReference type="SAM" id="MobiDB-lite"/>
    </source>
</evidence>
<protein>
    <submittedName>
        <fullName evidence="3">Uncharacterized protein</fullName>
    </submittedName>
</protein>
<feature type="coiled-coil region" evidence="1">
    <location>
        <begin position="153"/>
        <end position="180"/>
    </location>
</feature>
<organism evidence="3 4">
    <name type="scientific">Chionoecetes opilio</name>
    <name type="common">Atlantic snow crab</name>
    <name type="synonym">Cancer opilio</name>
    <dbReference type="NCBI Taxonomy" id="41210"/>
    <lineage>
        <taxon>Eukaryota</taxon>
        <taxon>Metazoa</taxon>
        <taxon>Ecdysozoa</taxon>
        <taxon>Arthropoda</taxon>
        <taxon>Crustacea</taxon>
        <taxon>Multicrustacea</taxon>
        <taxon>Malacostraca</taxon>
        <taxon>Eumalacostraca</taxon>
        <taxon>Eucarida</taxon>
        <taxon>Decapoda</taxon>
        <taxon>Pleocyemata</taxon>
        <taxon>Brachyura</taxon>
        <taxon>Eubrachyura</taxon>
        <taxon>Majoidea</taxon>
        <taxon>Majidae</taxon>
        <taxon>Chionoecetes</taxon>
    </lineage>
</organism>
<dbReference type="InterPro" id="IPR051147">
    <property type="entry name" value="CFAP_domain-containing"/>
</dbReference>
<dbReference type="EMBL" id="JACEEZ010004788">
    <property type="protein sequence ID" value="KAG0726145.1"/>
    <property type="molecule type" value="Genomic_DNA"/>
</dbReference>
<evidence type="ECO:0000313" key="4">
    <source>
        <dbReference type="Proteomes" id="UP000770661"/>
    </source>
</evidence>
<dbReference type="Proteomes" id="UP000770661">
    <property type="component" value="Unassembled WGS sequence"/>
</dbReference>
<keyword evidence="1" id="KW-0175">Coiled coil</keyword>
<dbReference type="PANTHER" id="PTHR21683:SF3">
    <property type="entry name" value="CILIA AND FLAGELLA ASSOCIATED PROTEIN 100"/>
    <property type="match status" value="1"/>
</dbReference>
<reference evidence="3" key="1">
    <citation type="submission" date="2020-07" db="EMBL/GenBank/DDBJ databases">
        <title>The High-quality genome of the commercially important snow crab, Chionoecetes opilio.</title>
        <authorList>
            <person name="Jeong J.-H."/>
            <person name="Ryu S."/>
        </authorList>
    </citation>
    <scope>NUCLEOTIDE SEQUENCE</scope>
    <source>
        <strain evidence="3">MADBK_172401_WGS</strain>
        <tissue evidence="3">Digestive gland</tissue>
    </source>
</reference>
<sequence length="620" mass="68503">MPCIGLCEGRGGGKMSDSPHVKMGFAKDKWRLAKRGSHEAAKSDEDIIRAVLAKFHFPKKEETHNPYVPPPEQELLEHSGQSGRQLLQDLAQSGKAPLVVSQVRKANLGRQRDTEPLGPPKRGQRSGRPSLQPLTPRDYLSSARATARDQNLARVAEVESRRLEEELQQEKATNTQLETQLTYHEAALQEFLQYHYNEVTETMTRGDAAQHNTSEQEIRLDYYSGLLSEAKTVQEEEEERLQELTAFQQFLAAVTPSQSLRDLKRKTHEILEKVKESSMDASGRPLQASYSAELARAVTLATTDPSQAVSPRGEGGAGGTLGADLSLLRMLRTNVPQTRSSSGVGGRHPYVQAAERSDEVMVTEEEEDCDHGAFDEFLDDDEHLVELASMYECQGHALLALLTRIQNQTEALNKEVDTRQKKLHSRLQEIEQLQEKARGGGHEGQLQDLQALIAEWPGLSGDGEAQAQLDQLVAQIAEVVSDVFGASQYSPLVPQTLPEVPPLSKKSTEMSIKIKGGGGSEERSSPGQDSPAEARPSEATVAAGMGQEALLALLEARVTDLCAQLDNIDPALRDAIFLNCEQSRQARLKEEKRQEAEVRRAERKQRHLERALAEPPARPL</sequence>
<feature type="region of interest" description="Disordered" evidence="2">
    <location>
        <begin position="61"/>
        <end position="83"/>
    </location>
</feature>
<name>A0A8J4YDN6_CHIOP</name>
<gene>
    <name evidence="3" type="ORF">GWK47_037179</name>
</gene>
<dbReference type="OrthoDB" id="6366378at2759"/>
<feature type="compositionally biased region" description="Basic and acidic residues" evidence="2">
    <location>
        <begin position="587"/>
        <end position="600"/>
    </location>
</feature>
<evidence type="ECO:0000256" key="1">
    <source>
        <dbReference type="SAM" id="Coils"/>
    </source>
</evidence>
<dbReference type="AlphaFoldDB" id="A0A8J4YDN6"/>
<keyword evidence="4" id="KW-1185">Reference proteome</keyword>
<feature type="region of interest" description="Disordered" evidence="2">
    <location>
        <begin position="103"/>
        <end position="136"/>
    </location>
</feature>
<accession>A0A8J4YDN6</accession>
<evidence type="ECO:0000313" key="3">
    <source>
        <dbReference type="EMBL" id="KAG0726145.1"/>
    </source>
</evidence>
<feature type="region of interest" description="Disordered" evidence="2">
    <location>
        <begin position="494"/>
        <end position="541"/>
    </location>
</feature>
<comment type="caution">
    <text evidence="3">The sequence shown here is derived from an EMBL/GenBank/DDBJ whole genome shotgun (WGS) entry which is preliminary data.</text>
</comment>